<evidence type="ECO:0000313" key="3">
    <source>
        <dbReference type="EMBL" id="SPX62210.1"/>
    </source>
</evidence>
<feature type="chain" id="PRO_5033728153" evidence="1">
    <location>
        <begin position="21"/>
        <end position="154"/>
    </location>
</feature>
<dbReference type="Proteomes" id="UP000054698">
    <property type="component" value="Unassembled WGS sequence"/>
</dbReference>
<feature type="signal peptide" evidence="1">
    <location>
        <begin position="1"/>
        <end position="20"/>
    </location>
</feature>
<keyword evidence="1" id="KW-0732">Signal</keyword>
<evidence type="ECO:0000256" key="1">
    <source>
        <dbReference type="SAM" id="SignalP"/>
    </source>
</evidence>
<gene>
    <name evidence="2" type="ORF">Lfee_1519</name>
    <name evidence="3" type="ORF">NCTC12022_02967</name>
</gene>
<organism evidence="2 4">
    <name type="scientific">Legionella feeleii</name>
    <dbReference type="NCBI Taxonomy" id="453"/>
    <lineage>
        <taxon>Bacteria</taxon>
        <taxon>Pseudomonadati</taxon>
        <taxon>Pseudomonadota</taxon>
        <taxon>Gammaproteobacteria</taxon>
        <taxon>Legionellales</taxon>
        <taxon>Legionellaceae</taxon>
        <taxon>Legionella</taxon>
    </lineage>
</organism>
<evidence type="ECO:0000313" key="2">
    <source>
        <dbReference type="EMBL" id="KTC98414.1"/>
    </source>
</evidence>
<evidence type="ECO:0000313" key="4">
    <source>
        <dbReference type="Proteomes" id="UP000054698"/>
    </source>
</evidence>
<proteinExistence type="predicted"/>
<accession>A0A0W0TSH9</accession>
<protein>
    <submittedName>
        <fullName evidence="2">Uncharacterized protein</fullName>
    </submittedName>
</protein>
<dbReference type="PATRIC" id="fig|453.4.peg.1666"/>
<dbReference type="EMBL" id="UASS01000037">
    <property type="protein sequence ID" value="SPX62210.1"/>
    <property type="molecule type" value="Genomic_DNA"/>
</dbReference>
<keyword evidence="4" id="KW-1185">Reference proteome</keyword>
<dbReference type="EMBL" id="LNYB01000069">
    <property type="protein sequence ID" value="KTC98414.1"/>
    <property type="molecule type" value="Genomic_DNA"/>
</dbReference>
<evidence type="ECO:0000313" key="5">
    <source>
        <dbReference type="Proteomes" id="UP000251942"/>
    </source>
</evidence>
<dbReference type="Proteomes" id="UP000251942">
    <property type="component" value="Unassembled WGS sequence"/>
</dbReference>
<name>A0A0W0TSH9_9GAMM</name>
<dbReference type="AlphaFoldDB" id="A0A0W0TSH9"/>
<reference evidence="2 4" key="1">
    <citation type="submission" date="2015-11" db="EMBL/GenBank/DDBJ databases">
        <title>Genomic analysis of 38 Legionella species identifies large and diverse effector repertoires.</title>
        <authorList>
            <person name="Burstein D."/>
            <person name="Amaro F."/>
            <person name="Zusman T."/>
            <person name="Lifshitz Z."/>
            <person name="Cohen O."/>
            <person name="Gilbert J.A."/>
            <person name="Pupko T."/>
            <person name="Shuman H.A."/>
            <person name="Segal G."/>
        </authorList>
    </citation>
    <scope>NUCLEOTIDE SEQUENCE [LARGE SCALE GENOMIC DNA]</scope>
    <source>
        <strain evidence="2 4">WO-44C</strain>
    </source>
</reference>
<sequence>MKMLSLSSFILLLFTTIVHSNQCPSYSFSNSESDATAFASPGLIPLNINIHFHGKKITAYIFGNGFSLQRLTLKFSRDEYFLDQPTEIFFEFCKGQQQIAIFKELIDKKSAIECGTSNKIICINNNTPMEPVEIAPNEHLPTEKEDNKKIIDNH</sequence>
<reference evidence="3 5" key="2">
    <citation type="submission" date="2018-06" db="EMBL/GenBank/DDBJ databases">
        <authorList>
            <consortium name="Pathogen Informatics"/>
            <person name="Doyle S."/>
        </authorList>
    </citation>
    <scope>NUCLEOTIDE SEQUENCE [LARGE SCALE GENOMIC DNA]</scope>
    <source>
        <strain evidence="3 5">NCTC12022</strain>
    </source>
</reference>
<dbReference type="RefSeq" id="WP_058445477.1">
    <property type="nucleotide sequence ID" value="NZ_CAAAHT010000101.1"/>
</dbReference>